<dbReference type="RefSeq" id="WP_011190364.1">
    <property type="nucleotide sequence ID" value="NC_006139.1"/>
</dbReference>
<evidence type="ECO:0000313" key="4">
    <source>
        <dbReference type="Proteomes" id="UP000000602"/>
    </source>
</evidence>
<dbReference type="PANTHER" id="PTHR34047:SF8">
    <property type="entry name" value="PROTEIN YKFC"/>
    <property type="match status" value="1"/>
</dbReference>
<dbReference type="Gene3D" id="3.30.70.270">
    <property type="match status" value="1"/>
</dbReference>
<dbReference type="Pfam" id="PF00078">
    <property type="entry name" value="RVT_1"/>
    <property type="match status" value="1"/>
</dbReference>
<sequence length="439" mass="49895">MAKIWYSLYGRLLSRSALRSAFFKVKSANGAAGIDGQSVKDFAESLDVNLDRLLTELREKSYQPQPVRRVEIPKENGGIRLLGIPAVRDRVVQQALLDILQPIFDPDFHPSSYGYRPGRSCHQAITKATMFIRKYDRKWVVDMDLSKCFDTLDHDLILSSLSRRIKDGSILGLLKKILKSGVMTDEGWQASEVGSPQGGVISPLIANIYLDQFDQFMKKRGHRIVRYADDILILCSSKSAAKNALLQASCFLEKGLLLTVNREKTHICHSWSGVAFLGVSIHSKYTRIQKGKIGSFKEKVKALTRRNSGKNLEAVIDDLNPILRGFAFYFRIANCKNVLKAVSSWLRRRLRAIQLKLWKKAGKLHRRLRQLGYKGEFKFIKMNSWANSACPLAHYALPNCYLHKELWLFDVSAVKTGILVPDRDISKQEPYTRPVRTVL</sequence>
<organism evidence="3 4">
    <name type="scientific">Desulfotalea psychrophila (strain LSv54 / DSM 12343)</name>
    <dbReference type="NCBI Taxonomy" id="177439"/>
    <lineage>
        <taxon>Bacteria</taxon>
        <taxon>Pseudomonadati</taxon>
        <taxon>Thermodesulfobacteriota</taxon>
        <taxon>Desulfobulbia</taxon>
        <taxon>Desulfobulbales</taxon>
        <taxon>Desulfocapsaceae</taxon>
        <taxon>Desulfotalea</taxon>
    </lineage>
</organism>
<dbReference type="InterPro" id="IPR030931">
    <property type="entry name" value="Group_II_RT_mat"/>
</dbReference>
<gene>
    <name evidence="3" type="ordered locus">DPPB05</name>
</gene>
<dbReference type="AlphaFoldDB" id="Q6AIH8"/>
<geneLocation type="plasmid" evidence="4">
    <name>large</name>
</geneLocation>
<dbReference type="eggNOG" id="COG3344">
    <property type="taxonomic scope" value="Bacteria"/>
</dbReference>
<name>Q6AIH8_DESPS</name>
<dbReference type="InterPro" id="IPR000477">
    <property type="entry name" value="RT_dom"/>
</dbReference>
<protein>
    <submittedName>
        <fullName evidence="3">Probable reverse transcriptase/maturase family protein</fullName>
    </submittedName>
</protein>
<dbReference type="InterPro" id="IPR013597">
    <property type="entry name" value="Mat_intron_G2"/>
</dbReference>
<dbReference type="PROSITE" id="PS50878">
    <property type="entry name" value="RT_POL"/>
    <property type="match status" value="1"/>
</dbReference>
<dbReference type="InterPro" id="IPR043502">
    <property type="entry name" value="DNA/RNA_pol_sf"/>
</dbReference>
<dbReference type="InterPro" id="IPR051083">
    <property type="entry name" value="GrpII_Intron_Splice-Mob/Def"/>
</dbReference>
<dbReference type="GO" id="GO:0003964">
    <property type="term" value="F:RNA-directed DNA polymerase activity"/>
    <property type="evidence" value="ECO:0007669"/>
    <property type="project" value="UniProtKB-KW"/>
</dbReference>
<comment type="similarity">
    <text evidence="1">Belongs to the bacterial reverse transcriptase family.</text>
</comment>
<feature type="domain" description="Reverse transcriptase" evidence="2">
    <location>
        <begin position="53"/>
        <end position="281"/>
    </location>
</feature>
<dbReference type="SUPFAM" id="SSF56672">
    <property type="entry name" value="DNA/RNA polymerases"/>
    <property type="match status" value="1"/>
</dbReference>
<proteinExistence type="inferred from homology"/>
<dbReference type="CDD" id="cd01651">
    <property type="entry name" value="RT_G2_intron"/>
    <property type="match status" value="1"/>
</dbReference>
<accession>Q6AIH8</accession>
<dbReference type="InterPro" id="IPR043128">
    <property type="entry name" value="Rev_trsase/Diguanyl_cyclase"/>
</dbReference>
<dbReference type="EMBL" id="CR522871">
    <property type="protein sequence ID" value="CAG37869.1"/>
    <property type="molecule type" value="Genomic_DNA"/>
</dbReference>
<keyword evidence="3" id="KW-0808">Transferase</keyword>
<keyword evidence="3" id="KW-0695">RNA-directed DNA polymerase</keyword>
<dbReference type="Pfam" id="PF08388">
    <property type="entry name" value="GIIM"/>
    <property type="match status" value="1"/>
</dbReference>
<dbReference type="NCBIfam" id="TIGR04416">
    <property type="entry name" value="group_II_RT_mat"/>
    <property type="match status" value="1"/>
</dbReference>
<dbReference type="OrthoDB" id="5366084at2"/>
<keyword evidence="4" id="KW-1185">Reference proteome</keyword>
<dbReference type="HOGENOM" id="CLU_013584_2_1_7"/>
<keyword evidence="3" id="KW-0548">Nucleotidyltransferase</keyword>
<dbReference type="KEGG" id="dps:DPPB05"/>
<evidence type="ECO:0000256" key="1">
    <source>
        <dbReference type="ARBA" id="ARBA00034120"/>
    </source>
</evidence>
<evidence type="ECO:0000259" key="2">
    <source>
        <dbReference type="PROSITE" id="PS50878"/>
    </source>
</evidence>
<evidence type="ECO:0000313" key="3">
    <source>
        <dbReference type="EMBL" id="CAG37869.1"/>
    </source>
</evidence>
<dbReference type="Proteomes" id="UP000000602">
    <property type="component" value="Plasmid large"/>
</dbReference>
<dbReference type="PANTHER" id="PTHR34047">
    <property type="entry name" value="NUCLEAR INTRON MATURASE 1, MITOCHONDRIAL-RELATED"/>
    <property type="match status" value="1"/>
</dbReference>
<reference evidence="3 4" key="1">
    <citation type="journal article" date="2004" name="Environ. Microbiol.">
        <title>The genome of Desulfotalea psychrophila, a sulfate-reducing bacterium from permanently cold Arctic sediments.</title>
        <authorList>
            <person name="Rabus R."/>
            <person name="Ruepp A."/>
            <person name="Frickey T."/>
            <person name="Rattei T."/>
            <person name="Fartmann B."/>
            <person name="Stark M."/>
            <person name="Bauer M."/>
            <person name="Zibat A."/>
            <person name="Lombardot T."/>
            <person name="Becker I."/>
            <person name="Amann J."/>
            <person name="Gellner K."/>
            <person name="Teeling H."/>
            <person name="Leuschner W.D."/>
            <person name="Gloeckner F.-O."/>
            <person name="Lupas A.N."/>
            <person name="Amann R."/>
            <person name="Klenk H.-P."/>
        </authorList>
    </citation>
    <scope>NUCLEOTIDE SEQUENCE [LARGE SCALE GENOMIC DNA]</scope>
    <source>
        <strain evidence="4">DSM 12343 / LSv54</strain>
        <plasmid evidence="4">large</plasmid>
    </source>
</reference>